<reference evidence="1" key="1">
    <citation type="submission" date="2017-11" db="EMBL/GenBank/DDBJ databases">
        <authorList>
            <person name="Kajale S.C."/>
            <person name="Sharma A."/>
        </authorList>
    </citation>
    <scope>NUCLEOTIDE SEQUENCE</scope>
    <source>
        <strain evidence="1">LS1_42</strain>
    </source>
</reference>
<dbReference type="Proteomes" id="UP000766904">
    <property type="component" value="Unassembled WGS sequence"/>
</dbReference>
<organism evidence="1 2">
    <name type="scientific">Natronococcus pandeyae</name>
    <dbReference type="NCBI Taxonomy" id="2055836"/>
    <lineage>
        <taxon>Archaea</taxon>
        <taxon>Methanobacteriati</taxon>
        <taxon>Methanobacteriota</taxon>
        <taxon>Stenosarchaea group</taxon>
        <taxon>Halobacteria</taxon>
        <taxon>Halobacteriales</taxon>
        <taxon>Natrialbaceae</taxon>
        <taxon>Natronococcus</taxon>
    </lineage>
</organism>
<dbReference type="Pfam" id="PF24366">
    <property type="entry name" value="DUF7522"/>
    <property type="match status" value="1"/>
</dbReference>
<dbReference type="EMBL" id="PHNJ01000017">
    <property type="protein sequence ID" value="TYL36538.1"/>
    <property type="molecule type" value="Genomic_DNA"/>
</dbReference>
<dbReference type="AlphaFoldDB" id="A0A8J8Q121"/>
<evidence type="ECO:0000313" key="2">
    <source>
        <dbReference type="Proteomes" id="UP000766904"/>
    </source>
</evidence>
<keyword evidence="2" id="KW-1185">Reference proteome</keyword>
<sequence length="131" mass="14828">MSSSVSTDDLGEELVSVCRTAIGDELRSITYFTADDHEQLYLRDDLERDADIDRFVANERLGFTSQQTYGNSELGDYEFTIRVFEWGYVTRTIVGEHGVYVTTDPLNMNEFHEVATAIRTVLEETIPDGSS</sequence>
<evidence type="ECO:0000313" key="1">
    <source>
        <dbReference type="EMBL" id="TYL36538.1"/>
    </source>
</evidence>
<dbReference type="RefSeq" id="WP_148860182.1">
    <property type="nucleotide sequence ID" value="NZ_PHNJ01000017.1"/>
</dbReference>
<protein>
    <submittedName>
        <fullName evidence="1">Uncharacterized protein</fullName>
    </submittedName>
</protein>
<name>A0A8J8Q121_9EURY</name>
<dbReference type="OrthoDB" id="256252at2157"/>
<proteinExistence type="predicted"/>
<comment type="caution">
    <text evidence="1">The sequence shown here is derived from an EMBL/GenBank/DDBJ whole genome shotgun (WGS) entry which is preliminary data.</text>
</comment>
<accession>A0A8J8Q121</accession>
<gene>
    <name evidence="1" type="ORF">CV102_22215</name>
</gene>
<dbReference type="InterPro" id="IPR055944">
    <property type="entry name" value="DUF7522"/>
</dbReference>